<accession>A0A0R3S4M8</accession>
<keyword evidence="1" id="KW-1133">Transmembrane helix</keyword>
<name>A0A0R3S4M8_9BILA</name>
<proteinExistence type="predicted"/>
<dbReference type="WBParaSite" id="EEL_0000974701-mRNA-1">
    <property type="protein sequence ID" value="EEL_0000974701-mRNA-1"/>
    <property type="gene ID" value="EEL_0000974701"/>
</dbReference>
<feature type="transmembrane region" description="Helical" evidence="1">
    <location>
        <begin position="398"/>
        <end position="418"/>
    </location>
</feature>
<organism evidence="2 3">
    <name type="scientific">Elaeophora elaphi</name>
    <dbReference type="NCBI Taxonomy" id="1147741"/>
    <lineage>
        <taxon>Eukaryota</taxon>
        <taxon>Metazoa</taxon>
        <taxon>Ecdysozoa</taxon>
        <taxon>Nematoda</taxon>
        <taxon>Chromadorea</taxon>
        <taxon>Rhabditida</taxon>
        <taxon>Spirurina</taxon>
        <taxon>Spiruromorpha</taxon>
        <taxon>Filarioidea</taxon>
        <taxon>Onchocercidae</taxon>
        <taxon>Elaeophora</taxon>
    </lineage>
</organism>
<protein>
    <submittedName>
        <fullName evidence="3">MARVEL domain-containing protein</fullName>
    </submittedName>
</protein>
<feature type="transmembrane region" description="Helical" evidence="1">
    <location>
        <begin position="285"/>
        <end position="304"/>
    </location>
</feature>
<keyword evidence="2" id="KW-1185">Reference proteome</keyword>
<dbReference type="Proteomes" id="UP000050640">
    <property type="component" value="Unplaced"/>
</dbReference>
<evidence type="ECO:0000313" key="3">
    <source>
        <dbReference type="WBParaSite" id="EEL_0000974701-mRNA-1"/>
    </source>
</evidence>
<keyword evidence="1" id="KW-0472">Membrane</keyword>
<feature type="transmembrane region" description="Helical" evidence="1">
    <location>
        <begin position="358"/>
        <end position="378"/>
    </location>
</feature>
<keyword evidence="1" id="KW-0812">Transmembrane</keyword>
<dbReference type="AlphaFoldDB" id="A0A0R3S4M8"/>
<reference evidence="3" key="1">
    <citation type="submission" date="2017-02" db="UniProtKB">
        <authorList>
            <consortium name="WormBaseParasite"/>
        </authorList>
    </citation>
    <scope>IDENTIFICATION</scope>
</reference>
<evidence type="ECO:0000313" key="2">
    <source>
        <dbReference type="Proteomes" id="UP000050640"/>
    </source>
</evidence>
<evidence type="ECO:0000256" key="1">
    <source>
        <dbReference type="SAM" id="Phobius"/>
    </source>
</evidence>
<feature type="transmembrane region" description="Helical" evidence="1">
    <location>
        <begin position="324"/>
        <end position="346"/>
    </location>
</feature>
<sequence length="427" mass="48919">LQHLQLFAYLTTTIVTQPLPPPIPPPTPSPLLLSSSYYHHCYHPILTSMMYSNPTCVRSNATSTTPSVPTVFPDYSAYLPYSINPINDRVVMNSYYGSVHPSQSTAYRSYLQVDISPTFNRRSRTVPTRAVPPKIYKMMFAKRNRGYAVDPYFFDPREYRSYSGPWKDARRWPMYRKKKESSGRIQTYQESEFGGNAIDRQPRYCQGLYRGTFHTPFKINGELLSCVCEKRKVKLFKVQLDMQPSALRRIRPYYAPSYATYPPSIMNAVRTKEKCGQRYSIMMRITVKAIELLLGACTVGLIIAPMREMSIYAFVQMTQTEWQGLVLGICASFSALCFIMLFGACFGYRCILWRRFDYLISLIGSLGHLLVGAIEVYYAVCYPPNGEKIGSVCYRLEWIVASALIFINVVMYIMDSVLSFRTGISML</sequence>